<gene>
    <name evidence="3" type="ORF">J2S17_002117</name>
</gene>
<evidence type="ECO:0000313" key="3">
    <source>
        <dbReference type="EMBL" id="MDQ0270242.1"/>
    </source>
</evidence>
<protein>
    <submittedName>
        <fullName evidence="3">DNA processing protein</fullName>
    </submittedName>
</protein>
<evidence type="ECO:0000259" key="2">
    <source>
        <dbReference type="Pfam" id="PF02481"/>
    </source>
</evidence>
<dbReference type="PANTHER" id="PTHR43022">
    <property type="entry name" value="PROTEIN SMF"/>
    <property type="match status" value="1"/>
</dbReference>
<keyword evidence="4" id="KW-1185">Reference proteome</keyword>
<dbReference type="Gene3D" id="3.40.50.450">
    <property type="match status" value="1"/>
</dbReference>
<comment type="caution">
    <text evidence="3">The sequence shown here is derived from an EMBL/GenBank/DDBJ whole genome shotgun (WGS) entry which is preliminary data.</text>
</comment>
<feature type="domain" description="Smf/DprA SLOG" evidence="2">
    <location>
        <begin position="79"/>
        <end position="288"/>
    </location>
</feature>
<sequence length="290" mass="32776">MDDLTMRLALLHHCRGIGWKTNYHILKKDPSLQSLYTPSKDLLIQELPLKQQSIKMILEDLQSKNIQNEIRQYELNEIKMISIFDDTYPQLLKETYEPPWMLYAKGNLSLLNKKKLSVVGSRQATEYGHHVIERLFPKLIDNGIVIVSGLAKGIDTLAHREAMYSGGNTIAIIGGGFYHIYPQSNNQLAVEMMKNHLILSEYPPNTRPARWHFPMRNRIISGISRGTLIIQAKSKSGSLITANSALQEGREVFAVPGNIFSPHAEGTNDLIKQGAKLVQTAEDILEELVY</sequence>
<dbReference type="NCBIfam" id="TIGR00732">
    <property type="entry name" value="dprA"/>
    <property type="match status" value="1"/>
</dbReference>
<reference evidence="3 4" key="1">
    <citation type="submission" date="2023-07" db="EMBL/GenBank/DDBJ databases">
        <title>Genomic Encyclopedia of Type Strains, Phase IV (KMG-IV): sequencing the most valuable type-strain genomes for metagenomic binning, comparative biology and taxonomic classification.</title>
        <authorList>
            <person name="Goeker M."/>
        </authorList>
    </citation>
    <scope>NUCLEOTIDE SEQUENCE [LARGE SCALE GENOMIC DNA]</scope>
    <source>
        <strain evidence="3 4">DSM 23494</strain>
    </source>
</reference>
<dbReference type="SUPFAM" id="SSF102405">
    <property type="entry name" value="MCP/YpsA-like"/>
    <property type="match status" value="1"/>
</dbReference>
<dbReference type="EMBL" id="JAUSUB010000007">
    <property type="protein sequence ID" value="MDQ0270242.1"/>
    <property type="molecule type" value="Genomic_DNA"/>
</dbReference>
<name>A0ABU0AG59_9BACI</name>
<comment type="similarity">
    <text evidence="1">Belongs to the DprA/Smf family.</text>
</comment>
<organism evidence="3 4">
    <name type="scientific">Cytobacillus purgationiresistens</name>
    <dbReference type="NCBI Taxonomy" id="863449"/>
    <lineage>
        <taxon>Bacteria</taxon>
        <taxon>Bacillati</taxon>
        <taxon>Bacillota</taxon>
        <taxon>Bacilli</taxon>
        <taxon>Bacillales</taxon>
        <taxon>Bacillaceae</taxon>
        <taxon>Cytobacillus</taxon>
    </lineage>
</organism>
<dbReference type="InterPro" id="IPR003488">
    <property type="entry name" value="DprA"/>
</dbReference>
<dbReference type="RefSeq" id="WP_307474493.1">
    <property type="nucleotide sequence ID" value="NZ_JAUSUB010000007.1"/>
</dbReference>
<dbReference type="Pfam" id="PF02481">
    <property type="entry name" value="DNA_processg_A"/>
    <property type="match status" value="1"/>
</dbReference>
<accession>A0ABU0AG59</accession>
<dbReference type="Proteomes" id="UP001238088">
    <property type="component" value="Unassembled WGS sequence"/>
</dbReference>
<evidence type="ECO:0000256" key="1">
    <source>
        <dbReference type="ARBA" id="ARBA00006525"/>
    </source>
</evidence>
<dbReference type="PANTHER" id="PTHR43022:SF1">
    <property type="entry name" value="PROTEIN SMF"/>
    <property type="match status" value="1"/>
</dbReference>
<evidence type="ECO:0000313" key="4">
    <source>
        <dbReference type="Proteomes" id="UP001238088"/>
    </source>
</evidence>
<proteinExistence type="inferred from homology"/>
<dbReference type="InterPro" id="IPR057666">
    <property type="entry name" value="DrpA_SLOG"/>
</dbReference>